<evidence type="ECO:0000256" key="5">
    <source>
        <dbReference type="ARBA" id="ARBA00021779"/>
    </source>
</evidence>
<dbReference type="GO" id="GO:0008652">
    <property type="term" value="P:amino acid biosynthetic process"/>
    <property type="evidence" value="ECO:0007669"/>
    <property type="project" value="UniProtKB-ARBA"/>
</dbReference>
<dbReference type="PROSITE" id="PS00770">
    <property type="entry name" value="AA_TRANSFER_CLASS_4"/>
    <property type="match status" value="1"/>
</dbReference>
<dbReference type="NCBIfam" id="TIGR01121">
    <property type="entry name" value="D_amino_aminoT"/>
    <property type="match status" value="1"/>
</dbReference>
<dbReference type="InterPro" id="IPR043131">
    <property type="entry name" value="BCAT-like_N"/>
</dbReference>
<dbReference type="InterPro" id="IPR043132">
    <property type="entry name" value="BCAT-like_C"/>
</dbReference>
<dbReference type="InterPro" id="IPR036038">
    <property type="entry name" value="Aminotransferase-like"/>
</dbReference>
<evidence type="ECO:0000313" key="13">
    <source>
        <dbReference type="EMBL" id="QKG84193.1"/>
    </source>
</evidence>
<accession>A0A7D4BVQ4</accession>
<proteinExistence type="inferred from homology"/>
<dbReference type="FunFam" id="3.30.470.10:FF:000009">
    <property type="entry name" value="D-alanine aminotransferase"/>
    <property type="match status" value="1"/>
</dbReference>
<dbReference type="Pfam" id="PF01063">
    <property type="entry name" value="Aminotran_4"/>
    <property type="match status" value="1"/>
</dbReference>
<name>A0A7D4BVQ4_9BACL</name>
<dbReference type="FunFam" id="3.20.10.10:FF:000002">
    <property type="entry name" value="D-alanine aminotransferase"/>
    <property type="match status" value="1"/>
</dbReference>
<dbReference type="GO" id="GO:0046416">
    <property type="term" value="P:D-amino acid metabolic process"/>
    <property type="evidence" value="ECO:0007669"/>
    <property type="project" value="InterPro"/>
</dbReference>
<evidence type="ECO:0000256" key="9">
    <source>
        <dbReference type="ARBA" id="ARBA00047911"/>
    </source>
</evidence>
<dbReference type="InterPro" id="IPR050571">
    <property type="entry name" value="Class-IV_PLP-Dep_Aminotrnsfr"/>
</dbReference>
<dbReference type="AlphaFoldDB" id="A0A7D4BVQ4"/>
<evidence type="ECO:0000256" key="12">
    <source>
        <dbReference type="RuleBase" id="RU004520"/>
    </source>
</evidence>
<gene>
    <name evidence="13" type="primary">dat</name>
    <name evidence="13" type="ORF">GXN76_06700</name>
</gene>
<dbReference type="EMBL" id="CP048104">
    <property type="protein sequence ID" value="QKG84193.1"/>
    <property type="molecule type" value="Genomic_DNA"/>
</dbReference>
<evidence type="ECO:0000256" key="7">
    <source>
        <dbReference type="ARBA" id="ARBA00022679"/>
    </source>
</evidence>
<comment type="cofactor">
    <cofactor evidence="1 11">
        <name>pyridoxal 5'-phosphate</name>
        <dbReference type="ChEBI" id="CHEBI:597326"/>
    </cofactor>
</comment>
<organism evidence="13 14">
    <name type="scientific">Kroppenstedtia pulmonis</name>
    <dbReference type="NCBI Taxonomy" id="1380685"/>
    <lineage>
        <taxon>Bacteria</taxon>
        <taxon>Bacillati</taxon>
        <taxon>Bacillota</taxon>
        <taxon>Bacilli</taxon>
        <taxon>Bacillales</taxon>
        <taxon>Thermoactinomycetaceae</taxon>
        <taxon>Kroppenstedtia</taxon>
    </lineage>
</organism>
<dbReference type="GO" id="GO:0005829">
    <property type="term" value="C:cytosol"/>
    <property type="evidence" value="ECO:0007669"/>
    <property type="project" value="TreeGrafter"/>
</dbReference>
<dbReference type="InterPro" id="IPR005784">
    <property type="entry name" value="D_amino_transT"/>
</dbReference>
<dbReference type="KEGG" id="kpul:GXN76_06700"/>
<keyword evidence="7 13" id="KW-0808">Transferase</keyword>
<evidence type="ECO:0000256" key="4">
    <source>
        <dbReference type="ARBA" id="ARBA00012874"/>
    </source>
</evidence>
<evidence type="ECO:0000256" key="11">
    <source>
        <dbReference type="RuleBase" id="RU004516"/>
    </source>
</evidence>
<dbReference type="SUPFAM" id="SSF56752">
    <property type="entry name" value="D-aminoacid aminotransferase-like PLP-dependent enzymes"/>
    <property type="match status" value="1"/>
</dbReference>
<comment type="similarity">
    <text evidence="2 10">Belongs to the class-IV pyridoxal-phosphate-dependent aminotransferase family.</text>
</comment>
<comment type="function">
    <text evidence="12">Acts on the D-isomers of alanine, leucine, aspartate, glutamate, aminobutyrate, norvaline and asparagine. The enzyme transfers an amino group from a substrate D-amino acid to the pyridoxal phosphate cofactor to form pyridoxamine and an alpha-keto acid in the first half-reaction.</text>
</comment>
<dbReference type="EC" id="2.6.1.21" evidence="4 12"/>
<keyword evidence="8 11" id="KW-0663">Pyridoxal phosphate</keyword>
<evidence type="ECO:0000313" key="14">
    <source>
        <dbReference type="Proteomes" id="UP000503088"/>
    </source>
</evidence>
<dbReference type="GO" id="GO:0047810">
    <property type="term" value="F:D-alanine-2-oxoglutarate aminotransferase activity"/>
    <property type="evidence" value="ECO:0007669"/>
    <property type="project" value="UniProtKB-EC"/>
</dbReference>
<keyword evidence="6 13" id="KW-0032">Aminotransferase</keyword>
<keyword evidence="14" id="KW-1185">Reference proteome</keyword>
<dbReference type="InterPro" id="IPR018300">
    <property type="entry name" value="Aminotrans_IV_CS"/>
</dbReference>
<dbReference type="GO" id="GO:0030170">
    <property type="term" value="F:pyridoxal phosphate binding"/>
    <property type="evidence" value="ECO:0007669"/>
    <property type="project" value="InterPro"/>
</dbReference>
<dbReference type="CDD" id="cd01558">
    <property type="entry name" value="D-AAT_like"/>
    <property type="match status" value="1"/>
</dbReference>
<dbReference type="Gene3D" id="3.20.10.10">
    <property type="entry name" value="D-amino Acid Aminotransferase, subunit A, domain 2"/>
    <property type="match status" value="1"/>
</dbReference>
<evidence type="ECO:0000256" key="6">
    <source>
        <dbReference type="ARBA" id="ARBA00022576"/>
    </source>
</evidence>
<dbReference type="PANTHER" id="PTHR42743">
    <property type="entry name" value="AMINO-ACID AMINOTRANSFERASE"/>
    <property type="match status" value="1"/>
</dbReference>
<dbReference type="Gene3D" id="3.30.470.10">
    <property type="match status" value="1"/>
</dbReference>
<dbReference type="RefSeq" id="WP_173221657.1">
    <property type="nucleotide sequence ID" value="NZ_CP048104.1"/>
</dbReference>
<reference evidence="13 14" key="1">
    <citation type="submission" date="2020-01" db="EMBL/GenBank/DDBJ databases">
        <authorList>
            <person name="Gulvik C.A."/>
            <person name="Batra D.G."/>
        </authorList>
    </citation>
    <scope>NUCLEOTIDE SEQUENCE [LARGE SCALE GENOMIC DNA]</scope>
    <source>
        <strain evidence="13 14">W9323</strain>
    </source>
</reference>
<comment type="subunit">
    <text evidence="3">Homodimer.</text>
</comment>
<comment type="catalytic activity">
    <reaction evidence="9 12">
        <text>D-alanine + 2-oxoglutarate = D-glutamate + pyruvate</text>
        <dbReference type="Rhea" id="RHEA:15869"/>
        <dbReference type="ChEBI" id="CHEBI:15361"/>
        <dbReference type="ChEBI" id="CHEBI:16810"/>
        <dbReference type="ChEBI" id="CHEBI:29986"/>
        <dbReference type="ChEBI" id="CHEBI:57416"/>
        <dbReference type="EC" id="2.6.1.21"/>
    </reaction>
</comment>
<sequence length="275" mass="30957">MTILFNHQLIDRSQARIDIEDRGYQFGDGVYEVIRVYEGKTFCLPEHVERLQRSAREIGLKLPYDGQRLEELLLQLLHANRIHNGTIYLQASRGVAPRSHPFPKKPQAVIVAYTNEAERPYASLNNGIGAVITEDIRWLRCDIKSLNLLGAVLAKQYAAENGCEEAILHRDGRVTEGSSTNVFRVKDGTLYTHPANHLILHGINRAVTLELAQELQIPVKEESFTTDALFQSDEIFVTSTTMEISPVITVNGRKVGDGKPGKVTRQLQQAFEKRI</sequence>
<evidence type="ECO:0000256" key="2">
    <source>
        <dbReference type="ARBA" id="ARBA00009320"/>
    </source>
</evidence>
<protein>
    <recommendedName>
        <fullName evidence="5 12">D-alanine aminotransferase</fullName>
        <ecNumber evidence="4 12">2.6.1.21</ecNumber>
    </recommendedName>
</protein>
<evidence type="ECO:0000256" key="3">
    <source>
        <dbReference type="ARBA" id="ARBA00011738"/>
    </source>
</evidence>
<dbReference type="InterPro" id="IPR001544">
    <property type="entry name" value="Aminotrans_IV"/>
</dbReference>
<evidence type="ECO:0000256" key="8">
    <source>
        <dbReference type="ARBA" id="ARBA00022898"/>
    </source>
</evidence>
<dbReference type="GO" id="GO:0046394">
    <property type="term" value="P:carboxylic acid biosynthetic process"/>
    <property type="evidence" value="ECO:0007669"/>
    <property type="project" value="UniProtKB-ARBA"/>
</dbReference>
<evidence type="ECO:0000256" key="10">
    <source>
        <dbReference type="RuleBase" id="RU004106"/>
    </source>
</evidence>
<dbReference type="PANTHER" id="PTHR42743:SF10">
    <property type="entry name" value="D-ALANINE AMINOTRANSFERASE"/>
    <property type="match status" value="1"/>
</dbReference>
<evidence type="ECO:0000256" key="1">
    <source>
        <dbReference type="ARBA" id="ARBA00001933"/>
    </source>
</evidence>
<dbReference type="Proteomes" id="UP000503088">
    <property type="component" value="Chromosome"/>
</dbReference>